<protein>
    <recommendedName>
        <fullName evidence="3">SWIM-type domain-containing protein</fullName>
    </recommendedName>
</protein>
<keyword evidence="1" id="KW-0862">Zinc</keyword>
<dbReference type="PROSITE" id="PS50966">
    <property type="entry name" value="ZF_SWIM"/>
    <property type="match status" value="1"/>
</dbReference>
<keyword evidence="1" id="KW-0479">Metal-binding</keyword>
<feature type="region of interest" description="Disordered" evidence="2">
    <location>
        <begin position="106"/>
        <end position="125"/>
    </location>
</feature>
<dbReference type="EMBL" id="JAFBCL010000001">
    <property type="protein sequence ID" value="MBM7812068.1"/>
    <property type="molecule type" value="Genomic_DNA"/>
</dbReference>
<feature type="domain" description="SWIM-type" evidence="3">
    <location>
        <begin position="50"/>
        <end position="83"/>
    </location>
</feature>
<gene>
    <name evidence="4" type="ORF">JOE68_002933</name>
</gene>
<keyword evidence="5" id="KW-1185">Reference proteome</keyword>
<organism evidence="4 5">
    <name type="scientific">Saccharothrix algeriensis</name>
    <dbReference type="NCBI Taxonomy" id="173560"/>
    <lineage>
        <taxon>Bacteria</taxon>
        <taxon>Bacillati</taxon>
        <taxon>Actinomycetota</taxon>
        <taxon>Actinomycetes</taxon>
        <taxon>Pseudonocardiales</taxon>
        <taxon>Pseudonocardiaceae</taxon>
        <taxon>Saccharothrix</taxon>
    </lineage>
</organism>
<accession>A0ABS2S759</accession>
<dbReference type="Pfam" id="PF04434">
    <property type="entry name" value="SWIM"/>
    <property type="match status" value="1"/>
</dbReference>
<keyword evidence="1" id="KW-0863">Zinc-finger</keyword>
<evidence type="ECO:0000259" key="3">
    <source>
        <dbReference type="PROSITE" id="PS50966"/>
    </source>
</evidence>
<evidence type="ECO:0000313" key="5">
    <source>
        <dbReference type="Proteomes" id="UP001195724"/>
    </source>
</evidence>
<dbReference type="RefSeq" id="WP_204842882.1">
    <property type="nucleotide sequence ID" value="NZ_JAFBCL010000001.1"/>
</dbReference>
<evidence type="ECO:0000256" key="2">
    <source>
        <dbReference type="SAM" id="MobiDB-lite"/>
    </source>
</evidence>
<proteinExistence type="predicted"/>
<comment type="caution">
    <text evidence="4">The sequence shown here is derived from an EMBL/GenBank/DDBJ whole genome shotgun (WGS) entry which is preliminary data.</text>
</comment>
<reference evidence="4 5" key="1">
    <citation type="submission" date="2021-01" db="EMBL/GenBank/DDBJ databases">
        <title>Sequencing the genomes of 1000 actinobacteria strains.</title>
        <authorList>
            <person name="Klenk H.-P."/>
        </authorList>
    </citation>
    <scope>NUCLEOTIDE SEQUENCE [LARGE SCALE GENOMIC DNA]</scope>
    <source>
        <strain evidence="4 5">DSM 44581</strain>
    </source>
</reference>
<dbReference type="InterPro" id="IPR007527">
    <property type="entry name" value="Znf_SWIM"/>
</dbReference>
<name>A0ABS2S759_9PSEU</name>
<evidence type="ECO:0000313" key="4">
    <source>
        <dbReference type="EMBL" id="MBM7812068.1"/>
    </source>
</evidence>
<dbReference type="Proteomes" id="UP001195724">
    <property type="component" value="Unassembled WGS sequence"/>
</dbReference>
<sequence length="426" mass="44406">MDAQAVLGLAPDDRVASSAARLAGSSGWSGSGRSAAALWGLCAGSGRTPYRVCVDLADRATKCSCPSRKFPCKHALALQLRDAREPLAPGEPPDWVAEWLGRRQRAEAPADASPEAGLRRARAKEKTARDRAEAVRGGVAGLGDWLADVAGAGIAGLPARDAAWWRAIGARMVDAQAKGLASAVEELRSAVAAGGPGWAHEAADRLGGLHLLVRLAGGEPAAASEVVRRRLGFSVAEEEVRSGPGWSDRWLPLLRLETDDGLVRTVRQWVWGRAHGWVVAVRHAGGGARPVPPLPHGVEVRGVLHPYPGAAPLRVAVGEPVAEVPAEPVAAPADWRSALAGAAERLVADPWLRLHPLGCGPVRLTAGAEHLVDGTGRGLPVRADPALDQAIAMTGGEPFDAWGLWDGRALRLGAVAEPGHPPEVVG</sequence>
<evidence type="ECO:0000256" key="1">
    <source>
        <dbReference type="PROSITE-ProRule" id="PRU00325"/>
    </source>
</evidence>